<feature type="region of interest" description="Disordered" evidence="8">
    <location>
        <begin position="998"/>
        <end position="1074"/>
    </location>
</feature>
<protein>
    <submittedName>
        <fullName evidence="11">RANBP2</fullName>
        <ecNumber evidence="11">2.3.2.-</ecNumber>
    </submittedName>
</protein>
<keyword evidence="12" id="KW-1185">Reference proteome</keyword>
<dbReference type="Gene3D" id="1.25.40.10">
    <property type="entry name" value="Tetratricopeptide repeat domain"/>
    <property type="match status" value="2"/>
</dbReference>
<dbReference type="PROSITE" id="PS01358">
    <property type="entry name" value="ZF_RANBP2_1"/>
    <property type="match status" value="1"/>
</dbReference>
<feature type="domain" description="RanBD1" evidence="9">
    <location>
        <begin position="2503"/>
        <end position="2638"/>
    </location>
</feature>
<dbReference type="FunFam" id="2.30.29.30:FF:000018">
    <property type="entry name" value="E3 SUMO-protein ligase RanBP2"/>
    <property type="match status" value="3"/>
</dbReference>
<dbReference type="Proteomes" id="UP000597762">
    <property type="component" value="Unassembled WGS sequence"/>
</dbReference>
<feature type="domain" description="RanBD1" evidence="9">
    <location>
        <begin position="2158"/>
        <end position="2294"/>
    </location>
</feature>
<feature type="coiled-coil region" evidence="7">
    <location>
        <begin position="884"/>
        <end position="921"/>
    </location>
</feature>
<dbReference type="SUPFAM" id="SSF48452">
    <property type="entry name" value="TPR-like"/>
    <property type="match status" value="1"/>
</dbReference>
<feature type="region of interest" description="Disordered" evidence="8">
    <location>
        <begin position="1149"/>
        <end position="1190"/>
    </location>
</feature>
<feature type="repeat" description="TPR" evidence="6">
    <location>
        <begin position="60"/>
        <end position="93"/>
    </location>
</feature>
<feature type="region of interest" description="Disordered" evidence="8">
    <location>
        <begin position="2666"/>
        <end position="2709"/>
    </location>
</feature>
<dbReference type="EMBL" id="CAHIKZ030003536">
    <property type="protein sequence ID" value="CAE1301355.1"/>
    <property type="molecule type" value="Genomic_DNA"/>
</dbReference>
<dbReference type="GO" id="GO:0005096">
    <property type="term" value="F:GTPase activator activity"/>
    <property type="evidence" value="ECO:0007669"/>
    <property type="project" value="TreeGrafter"/>
</dbReference>
<evidence type="ECO:0000256" key="8">
    <source>
        <dbReference type="SAM" id="MobiDB-lite"/>
    </source>
</evidence>
<dbReference type="GO" id="GO:0016746">
    <property type="term" value="F:acyltransferase activity"/>
    <property type="evidence" value="ECO:0007669"/>
    <property type="project" value="UniProtKB-KW"/>
</dbReference>
<feature type="compositionally biased region" description="Acidic residues" evidence="8">
    <location>
        <begin position="2673"/>
        <end position="2709"/>
    </location>
</feature>
<feature type="region of interest" description="Disordered" evidence="8">
    <location>
        <begin position="811"/>
        <end position="857"/>
    </location>
</feature>
<keyword evidence="1" id="KW-0597">Phosphoprotein</keyword>
<keyword evidence="2" id="KW-0479">Metal-binding</keyword>
<comment type="caution">
    <text evidence="11">The sequence shown here is derived from an EMBL/GenBank/DDBJ whole genome shotgun (WGS) entry which is preliminary data.</text>
</comment>
<keyword evidence="11" id="KW-0808">Transferase</keyword>
<dbReference type="InterPro" id="IPR036443">
    <property type="entry name" value="Znf_RanBP2_sf"/>
</dbReference>
<dbReference type="CDD" id="cd13176">
    <property type="entry name" value="RanBD_RanBP2-like"/>
    <property type="match status" value="1"/>
</dbReference>
<sequence>MFRTKHEVDRHTADLLRRVRDEKEKSSKGYQIAKLYHQIGEHEIAKRYLTAFLNVREAVPQAHKLMGQIFESLKDYKRAISSYERCLQLNENQKDVILKVCELLNQIEVAPGTIRYWVERAESMFPTNEIIFNLKEKIVGAESEGNPIEMANLFKSELAKKPGNVRIHIKLLQLYINSKKVDAAIEYAISVDSLRIFDFNIEWYDYLVEFYACPIVANSIEQQTSGPNVYIHKMFVHCKQILLWLQYKDVSDASQALHVFDQLLLTAATMDYRQPEWGAFLTEMKGYFFFFGGTLLFKRALKGQLTWKEAETLASICYLVSENHQPVDKQSEWYLRGDGSKRLFLSHLHKMGCYRLSQGGHVLSEIAKKHSSNWVNDLRTRYGTPTGKERLYDLLFTFREMRSVRDKSFLLSDCGFSNMAAPAVPTKAELAEYDASAHLLNPSDLNNIVWLSLHHFNSAKDESQPAYNFSLFDNLHYSSRNLSRGLHQGIESLCQLDMEVFLCCAVYCTSQQLQQVRPEPHQPHLLPRVLCRQFCTQEQADWWKLACKLGDKVETENFTKMRLILMRGLDTVRLVGSHGMSATLITHLARTLQTRAAKMKKDVDNGHGSFNKLEELEERAAFYWDAALPLLQRLQKNLVLKMPKERLFAEDSDNRLSSSQIKEMLSDAEYHLALCFMRRGEYEEAIKRFENLTNPWASYHAAQIYRKLALNEHNAKGREETTSDNHSHYTVLLTKAREALYVTLDRLKGNKSHQLNLVISQDIDDIECLLTRVDIDNVVDGDSSGESFCSVNSNGSTNQFVEESYINDSNTNRVSTPVESHNCTQDFQKEQKKSPLATKHHTPKNHHGSSEGSHIRPSPERLDAQLRALQLSHSSILKPIVDQNKELTKLNVALQRDMRDLREQHQEMSNQLREMQELNRLYWAELSQYRMMSGGFPQGPPPQQAPPPSQAGPPQAGPPPQNLAAAYMNSPYRPPSIQLAPQPPPWIASQYPAYQLPGTNPSASYRASSPKNLQNSRQSGMTPYSKMAAEDSHNAEENEVEDDEDDDEEEDPCHVDGEYYDGSNNQSPNNFHIPDSQLVQEWPFGHQTGLVGKSTVTYSVQNRAPMPRAGYFADVLRGQTLQYGYHTSQSPIGRMPGPGYFSGNKGQNLMFAPPSTQVPGTPPSQPPPLASALSGKSPVFQPSSSLSPLPPMPPNAVVGPTFAKPIASPAAAETPQSFFQKIRGQTPFQLAMPPSTLGAGPPADSFTPPQTNSPCSGFTTPIRPPQRSTYDTSFPQTWQGEKSVLSTPQVPAPQQVSGLPQSPVFQTVSFAAKGCFVNYEGKSHMAIVRVINLCDGKGVIVVALAADEKQVLLQQTITADLDIQITVFKNQQVSWCQPASCAKENSKLAPKCSVEFEKVGDATNFKMTVNAARIKLSPVPTASSPGTANKPENSFPSVTTTTTTITVSGAVGSVSGTPKASQSPVVQSPLAAALSSNQPATTSALLKVLNQTSDAKSTISSTPTSSTVVQETQKGTKTLDGFTLTSTPKVDFDLSTTKSNILMSKDSTDFVSETTSNSSAQKSPWNFSFQATTTATECVTSSSSPKPAVTNVIKNTNSNEKMGFMETKPSFNIFQSDMSLPVVKLFPSSCEGGKDDEVEEYEPNVDFKPVIPLPELVDLKTGEEEEEKMFGDRAKLYRFDKDISQWKERGVGELKLLRNKKNNRCRLLMRREQVLKLCANHFITQDMKLTPMPASDKAWCWVAQDFADEELRFEKFTARFKTAEVAEQFQEAFEKCRNLAPDIMESPGNSGKKAETTSSTEVATSGSSSLPPLSEMFKPKKGSWECDSCYIVNDVSALQCIACASLKPGVKQADVPSSVPSKTIINTDCITQTGFKFDASSSAATKDSGFTFTPEKFVISSTTASSTPVFNTDGSGFKFTPMLPSASTSSNSSNSFVFNNETVNVFGKTGATSTPSTTTTKSDPPKQNNNSIVPLNELFKPKSGSWNCNVCLLQCTATQQACPACNAPKPGVSTTSTFSSSKTSFSFPASTTNTTFVFGSTSSEPKSNSDKDTAKQKEKNIFGTPSALSRGSENKPPNVFNFTQSTSSMTPPTIQPATIYKPSPTLVSGSSTPTQPLFPFSLTTTTPNQTPKLEESKSSDAADDGYYVNKDGEDSHIYFEPVVPLPEKVEVKTGEEDEMCLFEHRAKLYRFAGHEWKERGIGNIKILENIQTKKLRIVMRREQVLKVCCNHYITVDLDLKPMQKSNGNAWVWYAMDFSDGGEPTHQQLSIRFKNADIANDFKKAFDNAKEKAAAYAAEASMSKSKSDDVGTRMPVSKPDESKVTVKSPLSRQLFTTSSEQEDDVIFVSKTEATPEQIKKARDFLLPDHFYLYETKTPCSGCRGCELEDLKNVAKTKSTPLAQPFESKTTEKTKPTEEIGQKIFGESTPTSDLFSSFLTDISNQTPTGLLFSTLAAQADSTEKTAFQKDSSKPFTWQGAGQKLFGASLDSTKDDDDVIPSQDIHFEPVIPLPELIERKSGEEDETPIFIERAKLFRFDQNEWKEKGIGSMKILKHNTDLRFRLLLRREQVLKLACNHTLTAALNLKPLDTSEKSWCWMAHDYTDSTTGQVELFAVKFKTIAIASRFQKCFLECQEILRKAEETESKTIQSDSNINELEKSIKQLNVEQNTSDADCVDEENEDEEDEEEEVEEEEEEEDDEEYEDEDDEYEPVFDAKATLSYMEDGKWKVAGKGNLLVVTGDDVSRMSIRMKADNSNLICNHMITRETQLKQGERNTAVWVAMDYAVDEPAPANNLKKLLKGAWSWP</sequence>
<feature type="region of interest" description="Disordered" evidence="8">
    <location>
        <begin position="2303"/>
        <end position="2324"/>
    </location>
</feature>
<dbReference type="SMART" id="SM00028">
    <property type="entry name" value="TPR"/>
    <property type="match status" value="2"/>
</dbReference>
<feature type="compositionally biased region" description="Low complexity" evidence="8">
    <location>
        <begin position="1948"/>
        <end position="1966"/>
    </location>
</feature>
<dbReference type="GO" id="GO:0005643">
    <property type="term" value="C:nuclear pore"/>
    <property type="evidence" value="ECO:0007669"/>
    <property type="project" value="TreeGrafter"/>
</dbReference>
<dbReference type="GO" id="GO:0008270">
    <property type="term" value="F:zinc ion binding"/>
    <property type="evidence" value="ECO:0007669"/>
    <property type="project" value="UniProtKB-KW"/>
</dbReference>
<feature type="compositionally biased region" description="Basic and acidic residues" evidence="8">
    <location>
        <begin position="2047"/>
        <end position="2057"/>
    </location>
</feature>
<dbReference type="PROSITE" id="PS50196">
    <property type="entry name" value="RANBD1"/>
    <property type="match status" value="3"/>
</dbReference>
<evidence type="ECO:0000256" key="6">
    <source>
        <dbReference type="PROSITE-ProRule" id="PRU00339"/>
    </source>
</evidence>
<accession>A0A812DHP3</accession>
<reference evidence="11" key="1">
    <citation type="submission" date="2021-01" db="EMBL/GenBank/DDBJ databases">
        <authorList>
            <person name="Li R."/>
            <person name="Bekaert M."/>
        </authorList>
    </citation>
    <scope>NUCLEOTIDE SEQUENCE</scope>
    <source>
        <strain evidence="11">Farmed</strain>
    </source>
</reference>
<evidence type="ECO:0000256" key="5">
    <source>
        <dbReference type="PROSITE-ProRule" id="PRU00322"/>
    </source>
</evidence>
<feature type="region of interest" description="Disordered" evidence="8">
    <location>
        <begin position="2038"/>
        <end position="2057"/>
    </location>
</feature>
<evidence type="ECO:0000256" key="4">
    <source>
        <dbReference type="ARBA" id="ARBA00022833"/>
    </source>
</evidence>
<feature type="compositionally biased region" description="Low complexity" evidence="8">
    <location>
        <begin position="2112"/>
        <end position="2127"/>
    </location>
</feature>
<evidence type="ECO:0000256" key="1">
    <source>
        <dbReference type="ARBA" id="ARBA00022553"/>
    </source>
</evidence>
<keyword evidence="4" id="KW-0862">Zinc</keyword>
<evidence type="ECO:0000256" key="7">
    <source>
        <dbReference type="SAM" id="Coils"/>
    </source>
</evidence>
<feature type="compositionally biased region" description="Polar residues" evidence="8">
    <location>
        <begin position="998"/>
        <end position="1022"/>
    </location>
</feature>
<dbReference type="Pfam" id="PF00638">
    <property type="entry name" value="Ran_BP1"/>
    <property type="match status" value="3"/>
</dbReference>
<feature type="compositionally biased region" description="Polar residues" evidence="8">
    <location>
        <begin position="2080"/>
        <end position="2096"/>
    </location>
</feature>
<dbReference type="Gene3D" id="4.10.1060.10">
    <property type="entry name" value="Zinc finger, RanBP2-type"/>
    <property type="match status" value="2"/>
</dbReference>
<dbReference type="PROSITE" id="PS50199">
    <property type="entry name" value="ZF_RANBP2_2"/>
    <property type="match status" value="2"/>
</dbReference>
<keyword evidence="6" id="KW-0802">TPR repeat</keyword>
<dbReference type="Pfam" id="PF13181">
    <property type="entry name" value="TPR_8"/>
    <property type="match status" value="1"/>
</dbReference>
<feature type="compositionally biased region" description="Low complexity" evidence="8">
    <location>
        <begin position="1796"/>
        <end position="1809"/>
    </location>
</feature>
<evidence type="ECO:0000313" key="12">
    <source>
        <dbReference type="Proteomes" id="UP000597762"/>
    </source>
</evidence>
<keyword evidence="7" id="KW-0175">Coiled coil</keyword>
<evidence type="ECO:0000256" key="3">
    <source>
        <dbReference type="ARBA" id="ARBA00022771"/>
    </source>
</evidence>
<feature type="domain" description="RanBP2-type" evidence="10">
    <location>
        <begin position="1820"/>
        <end position="1849"/>
    </location>
</feature>
<feature type="domain" description="RanBD1" evidence="9">
    <location>
        <begin position="1646"/>
        <end position="1782"/>
    </location>
</feature>
<dbReference type="InterPro" id="IPR001876">
    <property type="entry name" value="Znf_RanBP2"/>
</dbReference>
<dbReference type="SMART" id="SM00547">
    <property type="entry name" value="ZnF_RBZ"/>
    <property type="match status" value="2"/>
</dbReference>
<dbReference type="InterPro" id="IPR045255">
    <property type="entry name" value="RanBP1-like"/>
</dbReference>
<dbReference type="InterPro" id="IPR019734">
    <property type="entry name" value="TPR_rpt"/>
</dbReference>
<feature type="compositionally biased region" description="Polar residues" evidence="8">
    <location>
        <begin position="811"/>
        <end position="826"/>
    </location>
</feature>
<feature type="domain" description="RanBP2-type" evidence="10">
    <location>
        <begin position="1982"/>
        <end position="2011"/>
    </location>
</feature>
<dbReference type="SUPFAM" id="SSF50729">
    <property type="entry name" value="PH domain-like"/>
    <property type="match status" value="4"/>
</dbReference>
<feature type="region of interest" description="Disordered" evidence="8">
    <location>
        <begin position="1948"/>
        <end position="1973"/>
    </location>
</feature>
<evidence type="ECO:0000313" key="11">
    <source>
        <dbReference type="EMBL" id="CAE1301355.1"/>
    </source>
</evidence>
<feature type="compositionally biased region" description="Basic residues" evidence="8">
    <location>
        <begin position="838"/>
        <end position="847"/>
    </location>
</feature>
<feature type="region of interest" description="Disordered" evidence="8">
    <location>
        <begin position="2063"/>
        <end position="2145"/>
    </location>
</feature>
<name>A0A812DHP3_ACAPH</name>
<dbReference type="SUPFAM" id="SSF90209">
    <property type="entry name" value="Ran binding protein zinc finger-like"/>
    <property type="match status" value="1"/>
</dbReference>
<dbReference type="FunFam" id="4.10.1060.10:FF:000003">
    <property type="entry name" value="E3 SUMO-protein ligase RanBP2"/>
    <property type="match status" value="1"/>
</dbReference>
<feature type="compositionally biased region" description="Acidic residues" evidence="8">
    <location>
        <begin position="1037"/>
        <end position="1051"/>
    </location>
</feature>
<organism evidence="11 12">
    <name type="scientific">Acanthosepion pharaonis</name>
    <name type="common">Pharaoh cuttlefish</name>
    <name type="synonym">Sepia pharaonis</name>
    <dbReference type="NCBI Taxonomy" id="158019"/>
    <lineage>
        <taxon>Eukaryota</taxon>
        <taxon>Metazoa</taxon>
        <taxon>Spiralia</taxon>
        <taxon>Lophotrochozoa</taxon>
        <taxon>Mollusca</taxon>
        <taxon>Cephalopoda</taxon>
        <taxon>Coleoidea</taxon>
        <taxon>Decapodiformes</taxon>
        <taxon>Sepiida</taxon>
        <taxon>Sepiina</taxon>
        <taxon>Sepiidae</taxon>
        <taxon>Acanthosepion</taxon>
    </lineage>
</organism>
<dbReference type="InterPro" id="IPR000156">
    <property type="entry name" value="Ran_bind_dom"/>
</dbReference>
<dbReference type="InterPro" id="IPR011990">
    <property type="entry name" value="TPR-like_helical_dom_sf"/>
</dbReference>
<dbReference type="Gene3D" id="2.30.29.30">
    <property type="entry name" value="Pleckstrin-homology domain (PH domain)/Phosphotyrosine-binding domain (PTB)"/>
    <property type="match status" value="4"/>
</dbReference>
<dbReference type="PROSITE" id="PS50005">
    <property type="entry name" value="TPR"/>
    <property type="match status" value="1"/>
</dbReference>
<keyword evidence="3 5" id="KW-0863">Zinc-finger</keyword>
<feature type="compositionally biased region" description="Pro residues" evidence="8">
    <location>
        <begin position="938"/>
        <end position="961"/>
    </location>
</feature>
<dbReference type="GO" id="GO:0005737">
    <property type="term" value="C:cytoplasm"/>
    <property type="evidence" value="ECO:0007669"/>
    <property type="project" value="TreeGrafter"/>
</dbReference>
<dbReference type="EC" id="2.3.2.-" evidence="11"/>
<feature type="region of interest" description="Disordered" evidence="8">
    <location>
        <begin position="1782"/>
        <end position="1814"/>
    </location>
</feature>
<evidence type="ECO:0000259" key="9">
    <source>
        <dbReference type="PROSITE" id="PS50196"/>
    </source>
</evidence>
<dbReference type="PANTHER" id="PTHR23138">
    <property type="entry name" value="RAN BINDING PROTEIN"/>
    <property type="match status" value="1"/>
</dbReference>
<dbReference type="PANTHER" id="PTHR23138:SF87">
    <property type="entry name" value="E3 SUMO-PROTEIN LIGASE RANBP2"/>
    <property type="match status" value="1"/>
</dbReference>
<dbReference type="SMART" id="SM00160">
    <property type="entry name" value="RanBD"/>
    <property type="match status" value="3"/>
</dbReference>
<feature type="region of interest" description="Disordered" evidence="8">
    <location>
        <begin position="933"/>
        <end position="984"/>
    </location>
</feature>
<gene>
    <name evidence="11" type="ORF">SPHA_54385</name>
</gene>
<evidence type="ECO:0000256" key="2">
    <source>
        <dbReference type="ARBA" id="ARBA00022723"/>
    </source>
</evidence>
<dbReference type="InterPro" id="IPR011993">
    <property type="entry name" value="PH-like_dom_sf"/>
</dbReference>
<proteinExistence type="predicted"/>
<feature type="compositionally biased region" description="Pro residues" evidence="8">
    <location>
        <begin position="1160"/>
        <end position="1169"/>
    </location>
</feature>
<keyword evidence="11" id="KW-0012">Acyltransferase</keyword>
<dbReference type="Pfam" id="PF13174">
    <property type="entry name" value="TPR_6"/>
    <property type="match status" value="1"/>
</dbReference>
<evidence type="ECO:0000259" key="10">
    <source>
        <dbReference type="PROSITE" id="PS50199"/>
    </source>
</evidence>
<dbReference type="OrthoDB" id="2357150at2759"/>